<dbReference type="AlphaFoldDB" id="A0A1M5PAL1"/>
<dbReference type="PANTHER" id="PTHR37422">
    <property type="entry name" value="TEICHURONIC ACID BIOSYNTHESIS PROTEIN TUAE"/>
    <property type="match status" value="1"/>
</dbReference>
<feature type="transmembrane region" description="Helical" evidence="6">
    <location>
        <begin position="354"/>
        <end position="374"/>
    </location>
</feature>
<keyword evidence="2 6" id="KW-0812">Transmembrane</keyword>
<dbReference type="InterPro" id="IPR007016">
    <property type="entry name" value="O-antigen_ligase-rel_domated"/>
</dbReference>
<organism evidence="8 9">
    <name type="scientific">Hydrocarboniphaga daqingensis</name>
    <dbReference type="NCBI Taxonomy" id="490188"/>
    <lineage>
        <taxon>Bacteria</taxon>
        <taxon>Pseudomonadati</taxon>
        <taxon>Pseudomonadota</taxon>
        <taxon>Gammaproteobacteria</taxon>
        <taxon>Nevskiales</taxon>
        <taxon>Nevskiaceae</taxon>
        <taxon>Hydrocarboniphaga</taxon>
    </lineage>
</organism>
<reference evidence="8 9" key="1">
    <citation type="submission" date="2016-11" db="EMBL/GenBank/DDBJ databases">
        <authorList>
            <person name="Jaros S."/>
            <person name="Januszkiewicz K."/>
            <person name="Wedrychowicz H."/>
        </authorList>
    </citation>
    <scope>NUCLEOTIDE SEQUENCE [LARGE SCALE GENOMIC DNA]</scope>
    <source>
        <strain evidence="8 9">CGMCC 1.7049</strain>
    </source>
</reference>
<dbReference type="STRING" id="490188.SAMN04488068_2125"/>
<evidence type="ECO:0000256" key="4">
    <source>
        <dbReference type="ARBA" id="ARBA00023136"/>
    </source>
</evidence>
<keyword evidence="9" id="KW-1185">Reference proteome</keyword>
<feature type="transmembrane region" description="Helical" evidence="6">
    <location>
        <begin position="183"/>
        <end position="200"/>
    </location>
</feature>
<feature type="transmembrane region" description="Helical" evidence="6">
    <location>
        <begin position="17"/>
        <end position="34"/>
    </location>
</feature>
<evidence type="ECO:0000256" key="6">
    <source>
        <dbReference type="SAM" id="Phobius"/>
    </source>
</evidence>
<evidence type="ECO:0000313" key="8">
    <source>
        <dbReference type="EMBL" id="SHG98816.1"/>
    </source>
</evidence>
<evidence type="ECO:0000256" key="3">
    <source>
        <dbReference type="ARBA" id="ARBA00022989"/>
    </source>
</evidence>
<keyword evidence="8" id="KW-0436">Ligase</keyword>
<dbReference type="EMBL" id="FQWZ01000004">
    <property type="protein sequence ID" value="SHG98816.1"/>
    <property type="molecule type" value="Genomic_DNA"/>
</dbReference>
<feature type="transmembrane region" description="Helical" evidence="6">
    <location>
        <begin position="54"/>
        <end position="73"/>
    </location>
</feature>
<dbReference type="GO" id="GO:0016020">
    <property type="term" value="C:membrane"/>
    <property type="evidence" value="ECO:0007669"/>
    <property type="project" value="UniProtKB-SubCell"/>
</dbReference>
<evidence type="ECO:0000256" key="1">
    <source>
        <dbReference type="ARBA" id="ARBA00004141"/>
    </source>
</evidence>
<sequence>MATPVPALPQPMSRDRYAPVTASMLAVLVLLMIVPEGFDYRALADGDAPSVGTTGSRLLWLTLLGAGSLAMLLRLTPLRRMASHLNLALPLFVLLVATSITWSDDPPVTARRLIRLVTILVCTSAVVLVGWHPRRFQALLRPLLTGVLIASLIFGLAWPSLAIHPDTDGVLMNAWHGLANHKNGLGDIASIALILWMHALLSGERRWSHFAVGSGIALACLLLSRSSTSMVATAFTLLMMTLLLRTPPSLRIYLPYLVAAFVAALLTYSLAVLDLVPGLGLLLKPLTMITGKDLSFTGRTEIWEIVTEHIARSPWHGSGYGAYWTGVHEGTPSYELVTRLGFYPASAHNGYLEVLNDLGIAGLLILAAYLLTFVRQALRLLAYDRTQACLYLALFLQQAIVNLSESRWFSSLTVDFVIMTLATVSIARALLDQRWQRRRRSAMTGNSAAGSRSMPAEAVHAPH</sequence>
<accession>A0A1M5PAL1</accession>
<name>A0A1M5PAL1_9GAMM</name>
<protein>
    <submittedName>
        <fullName evidence="8">O-antigen ligase</fullName>
    </submittedName>
</protein>
<comment type="subcellular location">
    <subcellularLocation>
        <location evidence="1">Membrane</location>
        <topology evidence="1">Multi-pass membrane protein</topology>
    </subcellularLocation>
</comment>
<feature type="transmembrane region" description="Helical" evidence="6">
    <location>
        <begin position="143"/>
        <end position="163"/>
    </location>
</feature>
<keyword evidence="3 6" id="KW-1133">Transmembrane helix</keyword>
<evidence type="ECO:0000313" key="9">
    <source>
        <dbReference type="Proteomes" id="UP000199758"/>
    </source>
</evidence>
<dbReference type="InterPro" id="IPR051533">
    <property type="entry name" value="WaaL-like"/>
</dbReference>
<feature type="region of interest" description="Disordered" evidence="5">
    <location>
        <begin position="444"/>
        <end position="463"/>
    </location>
</feature>
<feature type="domain" description="O-antigen ligase-related" evidence="7">
    <location>
        <begin position="216"/>
        <end position="366"/>
    </location>
</feature>
<feature type="transmembrane region" description="Helical" evidence="6">
    <location>
        <begin position="85"/>
        <end position="102"/>
    </location>
</feature>
<evidence type="ECO:0000256" key="5">
    <source>
        <dbReference type="SAM" id="MobiDB-lite"/>
    </source>
</evidence>
<dbReference type="Pfam" id="PF04932">
    <property type="entry name" value="Wzy_C"/>
    <property type="match status" value="1"/>
</dbReference>
<proteinExistence type="predicted"/>
<dbReference type="PANTHER" id="PTHR37422:SF17">
    <property type="entry name" value="O-ANTIGEN LIGASE"/>
    <property type="match status" value="1"/>
</dbReference>
<dbReference type="GO" id="GO:0016874">
    <property type="term" value="F:ligase activity"/>
    <property type="evidence" value="ECO:0007669"/>
    <property type="project" value="UniProtKB-KW"/>
</dbReference>
<evidence type="ECO:0000259" key="7">
    <source>
        <dbReference type="Pfam" id="PF04932"/>
    </source>
</evidence>
<gene>
    <name evidence="8" type="ORF">SAMN04488068_2125</name>
</gene>
<keyword evidence="4 6" id="KW-0472">Membrane</keyword>
<feature type="transmembrane region" description="Helical" evidence="6">
    <location>
        <begin position="409"/>
        <end position="431"/>
    </location>
</feature>
<feature type="transmembrane region" description="Helical" evidence="6">
    <location>
        <begin position="253"/>
        <end position="273"/>
    </location>
</feature>
<feature type="transmembrane region" description="Helical" evidence="6">
    <location>
        <begin position="114"/>
        <end position="131"/>
    </location>
</feature>
<evidence type="ECO:0000256" key="2">
    <source>
        <dbReference type="ARBA" id="ARBA00022692"/>
    </source>
</evidence>
<dbReference type="Proteomes" id="UP000199758">
    <property type="component" value="Unassembled WGS sequence"/>
</dbReference>